<dbReference type="PANTHER" id="PTHR21621:SF0">
    <property type="entry name" value="BETA-CITRYLGLUTAMATE SYNTHASE B-RELATED"/>
    <property type="match status" value="1"/>
</dbReference>
<dbReference type="NCBIfam" id="TIGR04187">
    <property type="entry name" value="GRASP_SAV_5884"/>
    <property type="match status" value="1"/>
</dbReference>
<dbReference type="EMBL" id="JAUUCC010000003">
    <property type="protein sequence ID" value="MEE2049359.1"/>
    <property type="molecule type" value="Genomic_DNA"/>
</dbReference>
<evidence type="ECO:0000313" key="3">
    <source>
        <dbReference type="Proteomes" id="UP001348641"/>
    </source>
</evidence>
<feature type="domain" description="MvdD-like pre-ATP grasp" evidence="1">
    <location>
        <begin position="2"/>
        <end position="115"/>
    </location>
</feature>
<proteinExistence type="predicted"/>
<gene>
    <name evidence="2" type="primary">tgmB</name>
    <name evidence="2" type="ORF">Q8A49_02500</name>
</gene>
<dbReference type="Proteomes" id="UP001348641">
    <property type="component" value="Unassembled WGS sequence"/>
</dbReference>
<organism evidence="2 3">
    <name type="scientific">Nocardiopsis tropica</name>
    <dbReference type="NCBI Taxonomy" id="109330"/>
    <lineage>
        <taxon>Bacteria</taxon>
        <taxon>Bacillati</taxon>
        <taxon>Actinomycetota</taxon>
        <taxon>Actinomycetes</taxon>
        <taxon>Streptosporangiales</taxon>
        <taxon>Nocardiopsidaceae</taxon>
        <taxon>Nocardiopsis</taxon>
    </lineage>
</organism>
<sequence>MTVLVLTQRLDPTADLVIRELRQRGTPVLRCDPGDFPESVGLAARISATGAVTGTLRVGEREVELSEITSVYHRRPTPHRTHFRLDRSEGHWSAREAAAGFGGVLTALDRPWVNHPDLARAAAHKPHQLVAAARVGLTVPESLVTNRADTARLFTGARERTVYKAMTGGPDAAGAPDRANALFTTLVTPDEITPGVARTAHLFQRWVDKAYEVRLTVVGQRLFATRIDAHGQKARTDWRSDYRNLSYRLVQAPEDVTRAVHRLVSGLRLAYAALDFVVTPDGRWVFLELNPNGQWGWLQLATGQPIAAAIADHLKESSA</sequence>
<accession>A0ABU7KJ86</accession>
<name>A0ABU7KJ86_9ACTN</name>
<evidence type="ECO:0000259" key="1">
    <source>
        <dbReference type="Pfam" id="PF21068"/>
    </source>
</evidence>
<dbReference type="Gene3D" id="3.30.470.20">
    <property type="entry name" value="ATP-grasp fold, B domain"/>
    <property type="match status" value="1"/>
</dbReference>
<comment type="caution">
    <text evidence="2">The sequence shown here is derived from an EMBL/GenBank/DDBJ whole genome shotgun (WGS) entry which is preliminary data.</text>
</comment>
<protein>
    <submittedName>
        <fullName evidence="2">ATP-grasp ribosomal peptide maturase</fullName>
    </submittedName>
</protein>
<dbReference type="InterPro" id="IPR048936">
    <property type="entry name" value="MvdD-like_ATPgrasp"/>
</dbReference>
<dbReference type="SUPFAM" id="SSF56059">
    <property type="entry name" value="Glutathione synthetase ATP-binding domain-like"/>
    <property type="match status" value="1"/>
</dbReference>
<dbReference type="InterPro" id="IPR026449">
    <property type="entry name" value="GRASP_SAV_5884"/>
</dbReference>
<dbReference type="Pfam" id="PF21068">
    <property type="entry name" value="ATPgraspMvdD"/>
    <property type="match status" value="1"/>
</dbReference>
<reference evidence="2 3" key="1">
    <citation type="submission" date="2023-07" db="EMBL/GenBank/DDBJ databases">
        <authorList>
            <person name="Girao M."/>
            <person name="Carvalho M.F."/>
        </authorList>
    </citation>
    <scope>NUCLEOTIDE SEQUENCE [LARGE SCALE GENOMIC DNA]</scope>
    <source>
        <strain evidence="2 3">66/93</strain>
    </source>
</reference>
<dbReference type="PANTHER" id="PTHR21621">
    <property type="entry name" value="RIBOSOMAL PROTEIN S6 MODIFICATION PROTEIN"/>
    <property type="match status" value="1"/>
</dbReference>
<dbReference type="RefSeq" id="WP_330156638.1">
    <property type="nucleotide sequence ID" value="NZ_BAAAJA010000010.1"/>
</dbReference>
<evidence type="ECO:0000313" key="2">
    <source>
        <dbReference type="EMBL" id="MEE2049359.1"/>
    </source>
</evidence>